<sequence length="448" mass="50575">MASSELSTGSASALRRRNGSVDSDVPKERRFSTAKGLTQNELHSAIHRQFREAHEGHKPHAGLDPSRASTGVVWCTERAYEYGLLDDPSKWANLGQGAPEVDEDIKGCFERPHSIDISVNSREYGPTAGIKPLRKAVADLYNAHHRQGKSSKYTWENVCIVPGFFVPDYTAYNEMLSLFRNFAAIPIPLDKKDNYRIHADKIEEELKRGTSVILTSNPRNPAGNMVANPELANIQDICRDRATLIMDEFYSGYNYTTDYVDTDDVLIIDGLTKRFRLPGWRVAWIIGPKEFIKAIGSCGSYLDGGTNVPFQEAAVPMLEPTKVRGEMKALQTHFRTKRDYVVGRLEAMGFKMKYLPSSTFYIWLNLEGLPHEINDGLNFFQACLQQKVIVVPGIFFDLNPSRRLDLFDSPCHHYVRMSYGPKMDTLKAGMDGIERVLKLHKAFTDKQT</sequence>
<protein>
    <submittedName>
        <fullName evidence="1">Uncharacterized protein</fullName>
    </submittedName>
</protein>
<evidence type="ECO:0000313" key="1">
    <source>
        <dbReference type="EMBL" id="KAK3724770.1"/>
    </source>
</evidence>
<proteinExistence type="predicted"/>
<dbReference type="EMBL" id="JAUTXU010000004">
    <property type="protein sequence ID" value="KAK3724770.1"/>
    <property type="molecule type" value="Genomic_DNA"/>
</dbReference>
<name>A0ACC3NWV9_9PEZI</name>
<gene>
    <name evidence="1" type="ORF">LTR37_000818</name>
</gene>
<reference evidence="1" key="1">
    <citation type="submission" date="2023-07" db="EMBL/GenBank/DDBJ databases">
        <title>Black Yeasts Isolated from many extreme environments.</title>
        <authorList>
            <person name="Coleine C."/>
            <person name="Stajich J.E."/>
            <person name="Selbmann L."/>
        </authorList>
    </citation>
    <scope>NUCLEOTIDE SEQUENCE</scope>
    <source>
        <strain evidence="1">CCFEE 5714</strain>
    </source>
</reference>
<comment type="caution">
    <text evidence="1">The sequence shown here is derived from an EMBL/GenBank/DDBJ whole genome shotgun (WGS) entry which is preliminary data.</text>
</comment>
<organism evidence="1 2">
    <name type="scientific">Vermiconidia calcicola</name>
    <dbReference type="NCBI Taxonomy" id="1690605"/>
    <lineage>
        <taxon>Eukaryota</taxon>
        <taxon>Fungi</taxon>
        <taxon>Dikarya</taxon>
        <taxon>Ascomycota</taxon>
        <taxon>Pezizomycotina</taxon>
        <taxon>Dothideomycetes</taxon>
        <taxon>Dothideomycetidae</taxon>
        <taxon>Mycosphaerellales</taxon>
        <taxon>Extremaceae</taxon>
        <taxon>Vermiconidia</taxon>
    </lineage>
</organism>
<evidence type="ECO:0000313" key="2">
    <source>
        <dbReference type="Proteomes" id="UP001281147"/>
    </source>
</evidence>
<keyword evidence="2" id="KW-1185">Reference proteome</keyword>
<dbReference type="Proteomes" id="UP001281147">
    <property type="component" value="Unassembled WGS sequence"/>
</dbReference>
<accession>A0ACC3NWV9</accession>